<comment type="caution">
    <text evidence="9">The sequence shown here is derived from an EMBL/GenBank/DDBJ whole genome shotgun (WGS) entry which is preliminary data.</text>
</comment>
<dbReference type="InterPro" id="IPR000620">
    <property type="entry name" value="EamA_dom"/>
</dbReference>
<dbReference type="PANTHER" id="PTHR42920:SF5">
    <property type="entry name" value="EAMA DOMAIN-CONTAINING PROTEIN"/>
    <property type="match status" value="1"/>
</dbReference>
<evidence type="ECO:0000256" key="7">
    <source>
        <dbReference type="SAM" id="Phobius"/>
    </source>
</evidence>
<reference evidence="9 10" key="1">
    <citation type="journal article" date="2019" name="Int. J. Syst. Evol. Microbiol.">
        <title>The Global Catalogue of Microorganisms (GCM) 10K type strain sequencing project: providing services to taxonomists for standard genome sequencing and annotation.</title>
        <authorList>
            <consortium name="The Broad Institute Genomics Platform"/>
            <consortium name="The Broad Institute Genome Sequencing Center for Infectious Disease"/>
            <person name="Wu L."/>
            <person name="Ma J."/>
        </authorList>
    </citation>
    <scope>NUCLEOTIDE SEQUENCE [LARGE SCALE GENOMIC DNA]</scope>
    <source>
        <strain evidence="9 10">JCM 15933</strain>
    </source>
</reference>
<feature type="transmembrane region" description="Helical" evidence="7">
    <location>
        <begin position="214"/>
        <end position="232"/>
    </location>
</feature>
<dbReference type="Pfam" id="PF00892">
    <property type="entry name" value="EamA"/>
    <property type="match status" value="1"/>
</dbReference>
<feature type="transmembrane region" description="Helical" evidence="7">
    <location>
        <begin position="154"/>
        <end position="174"/>
    </location>
</feature>
<dbReference type="SUPFAM" id="SSF103481">
    <property type="entry name" value="Multidrug resistance efflux transporter EmrE"/>
    <property type="match status" value="1"/>
</dbReference>
<comment type="subcellular location">
    <subcellularLocation>
        <location evidence="1">Cell membrane</location>
        <topology evidence="1">Multi-pass membrane protein</topology>
    </subcellularLocation>
</comment>
<dbReference type="RefSeq" id="WP_344498454.1">
    <property type="nucleotide sequence ID" value="NZ_BAAAQD010000001.1"/>
</dbReference>
<dbReference type="InterPro" id="IPR051258">
    <property type="entry name" value="Diverse_Substrate_Transporter"/>
</dbReference>
<evidence type="ECO:0000256" key="6">
    <source>
        <dbReference type="ARBA" id="ARBA00023136"/>
    </source>
</evidence>
<protein>
    <submittedName>
        <fullName evidence="9">EamA family transporter</fullName>
    </submittedName>
</protein>
<evidence type="ECO:0000256" key="1">
    <source>
        <dbReference type="ARBA" id="ARBA00004651"/>
    </source>
</evidence>
<evidence type="ECO:0000256" key="5">
    <source>
        <dbReference type="ARBA" id="ARBA00022989"/>
    </source>
</evidence>
<evidence type="ECO:0000256" key="2">
    <source>
        <dbReference type="ARBA" id="ARBA00007362"/>
    </source>
</evidence>
<feature type="transmembrane region" description="Helical" evidence="7">
    <location>
        <begin position="42"/>
        <end position="67"/>
    </location>
</feature>
<evidence type="ECO:0000256" key="3">
    <source>
        <dbReference type="ARBA" id="ARBA00022475"/>
    </source>
</evidence>
<comment type="similarity">
    <text evidence="2">Belongs to the EamA transporter family.</text>
</comment>
<accession>A0ABN1ZI13</accession>
<feature type="transmembrane region" description="Helical" evidence="7">
    <location>
        <begin position="129"/>
        <end position="148"/>
    </location>
</feature>
<feature type="transmembrane region" description="Helical" evidence="7">
    <location>
        <begin position="186"/>
        <end position="208"/>
    </location>
</feature>
<keyword evidence="10" id="KW-1185">Reference proteome</keyword>
<dbReference type="InterPro" id="IPR037185">
    <property type="entry name" value="EmrE-like"/>
</dbReference>
<dbReference type="Gene3D" id="1.10.3730.20">
    <property type="match status" value="1"/>
</dbReference>
<feature type="transmembrane region" description="Helical" evidence="7">
    <location>
        <begin position="105"/>
        <end position="122"/>
    </location>
</feature>
<evidence type="ECO:0000259" key="8">
    <source>
        <dbReference type="Pfam" id="PF00892"/>
    </source>
</evidence>
<feature type="transmembrane region" description="Helical" evidence="7">
    <location>
        <begin position="79"/>
        <end position="99"/>
    </location>
</feature>
<evidence type="ECO:0000313" key="10">
    <source>
        <dbReference type="Proteomes" id="UP001501470"/>
    </source>
</evidence>
<proteinExistence type="inferred from homology"/>
<gene>
    <name evidence="9" type="ORF">GCM10009827_001970</name>
</gene>
<dbReference type="EMBL" id="BAAAQD010000001">
    <property type="protein sequence ID" value="GAA1499557.1"/>
    <property type="molecule type" value="Genomic_DNA"/>
</dbReference>
<name>A0ABN1ZI13_9ACTN</name>
<keyword evidence="3" id="KW-1003">Cell membrane</keyword>
<evidence type="ECO:0000313" key="9">
    <source>
        <dbReference type="EMBL" id="GAA1499557.1"/>
    </source>
</evidence>
<dbReference type="PANTHER" id="PTHR42920">
    <property type="entry name" value="OS03G0707200 PROTEIN-RELATED"/>
    <property type="match status" value="1"/>
</dbReference>
<feature type="domain" description="EamA" evidence="8">
    <location>
        <begin position="154"/>
        <end position="287"/>
    </location>
</feature>
<keyword evidence="4 7" id="KW-0812">Transmembrane</keyword>
<keyword evidence="6 7" id="KW-0472">Membrane</keyword>
<evidence type="ECO:0000256" key="4">
    <source>
        <dbReference type="ARBA" id="ARBA00022692"/>
    </source>
</evidence>
<dbReference type="Proteomes" id="UP001501470">
    <property type="component" value="Unassembled WGS sequence"/>
</dbReference>
<feature type="transmembrane region" description="Helical" evidence="7">
    <location>
        <begin position="244"/>
        <end position="264"/>
    </location>
</feature>
<keyword evidence="5 7" id="KW-1133">Transmembrane helix</keyword>
<feature type="transmembrane region" description="Helical" evidence="7">
    <location>
        <begin position="270"/>
        <end position="289"/>
    </location>
</feature>
<organism evidence="9 10">
    <name type="scientific">Dactylosporangium maewongense</name>
    <dbReference type="NCBI Taxonomy" id="634393"/>
    <lineage>
        <taxon>Bacteria</taxon>
        <taxon>Bacillati</taxon>
        <taxon>Actinomycetota</taxon>
        <taxon>Actinomycetes</taxon>
        <taxon>Micromonosporales</taxon>
        <taxon>Micromonosporaceae</taxon>
        <taxon>Dactylosporangium</taxon>
    </lineage>
</organism>
<sequence length="302" mass="30364">MTDVLTAPAPTTVAVESKGGGVWRVLASQTSVHSGAAVATTLFPLAGAAGVVSLRLLIGSAVLVAIGRPRLRGYTTRQWILVGLFGAVLAGMNLAFYVAIARMPIGPVVTLEVLGPLTLSVVTARRRVAWLWALLALAGVALLGGGGFDQLDPLGVGCAFLAGAAWACYIMLSARAGATFPKRDGLTLAMLVAALLALPAGILGAGAALTGPRVLALGAAVAVLSSVLPYTFELTALRRLPTSTFAVLMSLGPAIAALMGWVLLGQDLHPAQIAAIGFVVAASAGVVLWKDRGAATGAAAGS</sequence>